<reference evidence="1 2" key="1">
    <citation type="submission" date="2020-04" db="EMBL/GenBank/DDBJ databases">
        <authorList>
            <person name="Alioto T."/>
            <person name="Alioto T."/>
            <person name="Gomez Garrido J."/>
        </authorList>
    </citation>
    <scope>NUCLEOTIDE SEQUENCE [LARGE SCALE GENOMIC DNA]</scope>
</reference>
<keyword evidence="2" id="KW-1185">Reference proteome</keyword>
<dbReference type="AlphaFoldDB" id="A0A8S1C3U9"/>
<name>A0A8S1C3U9_9INSE</name>
<protein>
    <submittedName>
        <fullName evidence="1">Uncharacterized protein</fullName>
    </submittedName>
</protein>
<gene>
    <name evidence="1" type="ORF">CLODIP_2_CD15969</name>
</gene>
<evidence type="ECO:0000313" key="2">
    <source>
        <dbReference type="Proteomes" id="UP000494165"/>
    </source>
</evidence>
<proteinExistence type="predicted"/>
<accession>A0A8S1C3U9</accession>
<sequence>MVSIRVCTQTQASKHKKRATSNCTGLTEENQNTERFKKDRNLTLSETRKICLDASLINKSTNGWKS</sequence>
<dbReference type="EMBL" id="CADEPI010000026">
    <property type="protein sequence ID" value="CAB3366690.1"/>
    <property type="molecule type" value="Genomic_DNA"/>
</dbReference>
<evidence type="ECO:0000313" key="1">
    <source>
        <dbReference type="EMBL" id="CAB3366690.1"/>
    </source>
</evidence>
<dbReference type="Proteomes" id="UP000494165">
    <property type="component" value="Unassembled WGS sequence"/>
</dbReference>
<comment type="caution">
    <text evidence="1">The sequence shown here is derived from an EMBL/GenBank/DDBJ whole genome shotgun (WGS) entry which is preliminary data.</text>
</comment>
<organism evidence="1 2">
    <name type="scientific">Cloeon dipterum</name>
    <dbReference type="NCBI Taxonomy" id="197152"/>
    <lineage>
        <taxon>Eukaryota</taxon>
        <taxon>Metazoa</taxon>
        <taxon>Ecdysozoa</taxon>
        <taxon>Arthropoda</taxon>
        <taxon>Hexapoda</taxon>
        <taxon>Insecta</taxon>
        <taxon>Pterygota</taxon>
        <taxon>Palaeoptera</taxon>
        <taxon>Ephemeroptera</taxon>
        <taxon>Pisciforma</taxon>
        <taxon>Baetidae</taxon>
        <taxon>Cloeon</taxon>
    </lineage>
</organism>